<evidence type="ECO:0000313" key="7">
    <source>
        <dbReference type="EMBL" id="GMI08829.1"/>
    </source>
</evidence>
<accession>A0A9W7FA43</accession>
<dbReference type="PANTHER" id="PTHR23427:SF2">
    <property type="entry name" value="SURFEIT LOCUS PROTEIN 1"/>
    <property type="match status" value="1"/>
</dbReference>
<evidence type="ECO:0000313" key="8">
    <source>
        <dbReference type="Proteomes" id="UP001165122"/>
    </source>
</evidence>
<dbReference type="PROSITE" id="PS50895">
    <property type="entry name" value="SURF1"/>
    <property type="match status" value="1"/>
</dbReference>
<evidence type="ECO:0000256" key="1">
    <source>
        <dbReference type="ARBA" id="ARBA00004370"/>
    </source>
</evidence>
<feature type="compositionally biased region" description="Pro residues" evidence="6">
    <location>
        <begin position="247"/>
        <end position="256"/>
    </location>
</feature>
<keyword evidence="4" id="KW-0472">Membrane</keyword>
<evidence type="ECO:0000256" key="6">
    <source>
        <dbReference type="SAM" id="MobiDB-lite"/>
    </source>
</evidence>
<sequence length="308" mass="33564">MNALTAPLFGGLCVGTAGLGMWQTQRYYDKIELIEKQAKVLADPSRFALPLEDPRLVTTQTLTGRYLHEDEVLLGPRGPPPGALSKDGPNSGRGGGGIASSPQGYYVITPFLLTSGTSRGEVVLVNRGWDQRHMKKKVTDWDWVRPRSNLVQIKAVTQKFEEGGTFAPPPIAPPRLNSNFATPKTIFLWLKEEELKKATGVTDAAVMYKALNTGAVEVEGEVENLSSNQSPPSSSSWFGFGSKPKPKPSSPSPPPLASLRRQLLKPDIVQAVEFKISPETHAGYAATWFSLSTAGIILTRKLLRQMPK</sequence>
<proteinExistence type="inferred from homology"/>
<dbReference type="InterPro" id="IPR002994">
    <property type="entry name" value="Surf1/Shy1"/>
</dbReference>
<protein>
    <recommendedName>
        <fullName evidence="5">SURF1-like protein</fullName>
    </recommendedName>
</protein>
<evidence type="ECO:0000256" key="3">
    <source>
        <dbReference type="ARBA" id="ARBA00022989"/>
    </source>
</evidence>
<comment type="subcellular location">
    <subcellularLocation>
        <location evidence="1">Membrane</location>
    </subcellularLocation>
    <subcellularLocation>
        <location evidence="5">Mitochondrion inner membrane</location>
        <topology evidence="5">Multi-pass membrane protein</topology>
    </subcellularLocation>
</comment>
<dbReference type="Pfam" id="PF02104">
    <property type="entry name" value="SURF1"/>
    <property type="match status" value="1"/>
</dbReference>
<feature type="compositionally biased region" description="Low complexity" evidence="6">
    <location>
        <begin position="226"/>
        <end position="243"/>
    </location>
</feature>
<comment type="caution">
    <text evidence="7">The sequence shown here is derived from an EMBL/GenBank/DDBJ whole genome shotgun (WGS) entry which is preliminary data.</text>
</comment>
<keyword evidence="2" id="KW-0812">Transmembrane</keyword>
<evidence type="ECO:0000256" key="2">
    <source>
        <dbReference type="ARBA" id="ARBA00022692"/>
    </source>
</evidence>
<feature type="region of interest" description="Disordered" evidence="6">
    <location>
        <begin position="72"/>
        <end position="99"/>
    </location>
</feature>
<comment type="similarity">
    <text evidence="5">Belongs to the SURF1 family.</text>
</comment>
<dbReference type="PANTHER" id="PTHR23427">
    <property type="entry name" value="SURFEIT LOCUS PROTEIN"/>
    <property type="match status" value="1"/>
</dbReference>
<dbReference type="InterPro" id="IPR045214">
    <property type="entry name" value="Surf1/Surf4"/>
</dbReference>
<name>A0A9W7FA43_9STRA</name>
<evidence type="ECO:0000256" key="4">
    <source>
        <dbReference type="ARBA" id="ARBA00023136"/>
    </source>
</evidence>
<comment type="function">
    <text evidence="5">Probably involved in the biogenesis of the COX complex.</text>
</comment>
<dbReference type="GO" id="GO:0005743">
    <property type="term" value="C:mitochondrial inner membrane"/>
    <property type="evidence" value="ECO:0007669"/>
    <property type="project" value="UniProtKB-SubCell"/>
</dbReference>
<reference evidence="8" key="1">
    <citation type="journal article" date="2023" name="Commun. Biol.">
        <title>Genome analysis of Parmales, the sister group of diatoms, reveals the evolutionary specialization of diatoms from phago-mixotrophs to photoautotrophs.</title>
        <authorList>
            <person name="Ban H."/>
            <person name="Sato S."/>
            <person name="Yoshikawa S."/>
            <person name="Yamada K."/>
            <person name="Nakamura Y."/>
            <person name="Ichinomiya M."/>
            <person name="Sato N."/>
            <person name="Blanc-Mathieu R."/>
            <person name="Endo H."/>
            <person name="Kuwata A."/>
            <person name="Ogata H."/>
        </authorList>
    </citation>
    <scope>NUCLEOTIDE SEQUENCE [LARGE SCALE GENOMIC DNA]</scope>
    <source>
        <strain evidence="8">NIES 3700</strain>
    </source>
</reference>
<dbReference type="Proteomes" id="UP001165122">
    <property type="component" value="Unassembled WGS sequence"/>
</dbReference>
<feature type="region of interest" description="Disordered" evidence="6">
    <location>
        <begin position="223"/>
        <end position="256"/>
    </location>
</feature>
<dbReference type="OrthoDB" id="10040024at2759"/>
<evidence type="ECO:0000256" key="5">
    <source>
        <dbReference type="RuleBase" id="RU363076"/>
    </source>
</evidence>
<dbReference type="AlphaFoldDB" id="A0A9W7FA43"/>
<keyword evidence="8" id="KW-1185">Reference proteome</keyword>
<keyword evidence="5" id="KW-0496">Mitochondrion</keyword>
<dbReference type="EMBL" id="BRXW01000130">
    <property type="protein sequence ID" value="GMI08829.1"/>
    <property type="molecule type" value="Genomic_DNA"/>
</dbReference>
<keyword evidence="3" id="KW-1133">Transmembrane helix</keyword>
<gene>
    <name evidence="7" type="ORF">TrLO_g10175</name>
</gene>
<organism evidence="7 8">
    <name type="scientific">Triparma laevis f. longispina</name>
    <dbReference type="NCBI Taxonomy" id="1714387"/>
    <lineage>
        <taxon>Eukaryota</taxon>
        <taxon>Sar</taxon>
        <taxon>Stramenopiles</taxon>
        <taxon>Ochrophyta</taxon>
        <taxon>Bolidophyceae</taxon>
        <taxon>Parmales</taxon>
        <taxon>Triparmaceae</taxon>
        <taxon>Triparma</taxon>
    </lineage>
</organism>
<keyword evidence="5" id="KW-0999">Mitochondrion inner membrane</keyword>